<evidence type="ECO:0000313" key="3">
    <source>
        <dbReference type="Proteomes" id="UP000694251"/>
    </source>
</evidence>
<feature type="domain" description="ATP-dependent RNA helicase DHX37-like C-terminal" evidence="1">
    <location>
        <begin position="46"/>
        <end position="122"/>
    </location>
</feature>
<accession>A0A8T1ZVQ1</accession>
<keyword evidence="3" id="KW-1185">Reference proteome</keyword>
<evidence type="ECO:0000313" key="2">
    <source>
        <dbReference type="EMBL" id="KAG7563627.1"/>
    </source>
</evidence>
<protein>
    <recommendedName>
        <fullName evidence="1">ATP-dependent RNA helicase DHX37-like C-terminal domain-containing protein</fullName>
    </recommendedName>
</protein>
<name>A0A8T1ZVQ1_ARASU</name>
<gene>
    <name evidence="2" type="ORF">ISN44_As10g004130</name>
</gene>
<comment type="caution">
    <text evidence="2">The sequence shown here is derived from an EMBL/GenBank/DDBJ whole genome shotgun (WGS) entry which is preliminary data.</text>
</comment>
<dbReference type="Pfam" id="PF23362">
    <property type="entry name" value="DHX37_C"/>
    <property type="match status" value="1"/>
</dbReference>
<sequence>MEKGAEREDQSRSGLPAHSVAISEDRDRAAVFGCALLQGEVLPCLNIVRVLMAGKPEMLLEREAWRLERVGSLVRVLTEKKIDSLETLRKSWEQNPNVHCAEIEAWFQRKFRHYVKELWQTMLQEAQGGLRDVRFTSDKIWTLN</sequence>
<dbReference type="OrthoDB" id="10253254at2759"/>
<dbReference type="Proteomes" id="UP000694251">
    <property type="component" value="Chromosome 10"/>
</dbReference>
<dbReference type="EMBL" id="JAEFBJ010000010">
    <property type="protein sequence ID" value="KAG7563627.1"/>
    <property type="molecule type" value="Genomic_DNA"/>
</dbReference>
<dbReference type="AlphaFoldDB" id="A0A8T1ZVQ1"/>
<reference evidence="2 3" key="1">
    <citation type="submission" date="2020-12" db="EMBL/GenBank/DDBJ databases">
        <title>Concerted genomic and epigenomic changes stabilize Arabidopsis allopolyploids.</title>
        <authorList>
            <person name="Chen Z."/>
        </authorList>
    </citation>
    <scope>NUCLEOTIDE SEQUENCE [LARGE SCALE GENOMIC DNA]</scope>
    <source>
        <strain evidence="2">As9502</strain>
        <tissue evidence="2">Leaf</tissue>
    </source>
</reference>
<proteinExistence type="predicted"/>
<dbReference type="InterPro" id="IPR056371">
    <property type="entry name" value="DHX37-like_C"/>
</dbReference>
<evidence type="ECO:0000259" key="1">
    <source>
        <dbReference type="Pfam" id="PF23362"/>
    </source>
</evidence>
<organism evidence="2 3">
    <name type="scientific">Arabidopsis suecica</name>
    <name type="common">Swedish thale-cress</name>
    <name type="synonym">Cardaminopsis suecica</name>
    <dbReference type="NCBI Taxonomy" id="45249"/>
    <lineage>
        <taxon>Eukaryota</taxon>
        <taxon>Viridiplantae</taxon>
        <taxon>Streptophyta</taxon>
        <taxon>Embryophyta</taxon>
        <taxon>Tracheophyta</taxon>
        <taxon>Spermatophyta</taxon>
        <taxon>Magnoliopsida</taxon>
        <taxon>eudicotyledons</taxon>
        <taxon>Gunneridae</taxon>
        <taxon>Pentapetalae</taxon>
        <taxon>rosids</taxon>
        <taxon>malvids</taxon>
        <taxon>Brassicales</taxon>
        <taxon>Brassicaceae</taxon>
        <taxon>Camelineae</taxon>
        <taxon>Arabidopsis</taxon>
    </lineage>
</organism>